<gene>
    <name evidence="1" type="ORF">EH105704_16_00200</name>
</gene>
<dbReference type="InterPro" id="IPR036812">
    <property type="entry name" value="NAD(P)_OxRdtase_dom_sf"/>
</dbReference>
<dbReference type="Proteomes" id="UP000010297">
    <property type="component" value="Unassembled WGS sequence"/>
</dbReference>
<dbReference type="eggNOG" id="COG0667">
    <property type="taxonomic scope" value="Bacteria"/>
</dbReference>
<name>H5V682_ATLHE</name>
<dbReference type="SUPFAM" id="SSF51430">
    <property type="entry name" value="NAD(P)-linked oxidoreductase"/>
    <property type="match status" value="1"/>
</dbReference>
<accession>H5V682</accession>
<sequence length="82" mass="8764">MALAGLLARSCLTSVIIGVKRAAQLTGNPGETDIVLTAEERAHLDAMSAMSPHYPVGMIEHQDAERYPTPFISKALVVARGF</sequence>
<reference evidence="1 2" key="1">
    <citation type="submission" date="2012-02" db="EMBL/GenBank/DDBJ databases">
        <title>Whole genome shotgun sequence of Escherichia hermannii NBRC 105704.</title>
        <authorList>
            <person name="Yoshida I."/>
            <person name="Hosoyama A."/>
            <person name="Tsuchikane K."/>
            <person name="Katsumata H."/>
            <person name="Yamazaki S."/>
            <person name="Fujita N."/>
        </authorList>
    </citation>
    <scope>NUCLEOTIDE SEQUENCE [LARGE SCALE GENOMIC DNA]</scope>
    <source>
        <strain evidence="1 2">NBRC 105704</strain>
    </source>
</reference>
<dbReference type="RefSeq" id="WP_002437827.1">
    <property type="nucleotide sequence ID" value="NZ_BAFF01000016.1"/>
</dbReference>
<evidence type="ECO:0000313" key="1">
    <source>
        <dbReference type="EMBL" id="GAB53490.1"/>
    </source>
</evidence>
<organism evidence="1 2">
    <name type="scientific">Atlantibacter hermannii NBRC 105704</name>
    <dbReference type="NCBI Taxonomy" id="1115512"/>
    <lineage>
        <taxon>Bacteria</taxon>
        <taxon>Pseudomonadati</taxon>
        <taxon>Pseudomonadota</taxon>
        <taxon>Gammaproteobacteria</taxon>
        <taxon>Enterobacterales</taxon>
        <taxon>Enterobacteriaceae</taxon>
        <taxon>Atlantibacter</taxon>
    </lineage>
</organism>
<protein>
    <submittedName>
        <fullName evidence="1">Putative aldo/keto reductase</fullName>
    </submittedName>
</protein>
<dbReference type="AlphaFoldDB" id="H5V682"/>
<evidence type="ECO:0000313" key="2">
    <source>
        <dbReference type="Proteomes" id="UP000010297"/>
    </source>
</evidence>
<comment type="caution">
    <text evidence="1">The sequence shown here is derived from an EMBL/GenBank/DDBJ whole genome shotgun (WGS) entry which is preliminary data.</text>
</comment>
<dbReference type="EMBL" id="BAFF01000016">
    <property type="protein sequence ID" value="GAB53490.1"/>
    <property type="molecule type" value="Genomic_DNA"/>
</dbReference>
<dbReference type="Gene3D" id="3.20.20.100">
    <property type="entry name" value="NADP-dependent oxidoreductase domain"/>
    <property type="match status" value="1"/>
</dbReference>
<proteinExistence type="predicted"/>
<keyword evidence="2" id="KW-1185">Reference proteome</keyword>
<dbReference type="GeneID" id="92828287"/>